<evidence type="ECO:0000256" key="1">
    <source>
        <dbReference type="SAM" id="MobiDB-lite"/>
    </source>
</evidence>
<protein>
    <submittedName>
        <fullName evidence="3">Polysaccharide deacetylase</fullName>
    </submittedName>
</protein>
<feature type="compositionally biased region" description="Basic and acidic residues" evidence="1">
    <location>
        <begin position="52"/>
        <end position="94"/>
    </location>
</feature>
<comment type="caution">
    <text evidence="3">The sequence shown here is derived from an EMBL/GenBank/DDBJ whole genome shotgun (WGS) entry which is preliminary data.</text>
</comment>
<feature type="domain" description="NodB homology" evidence="2">
    <location>
        <begin position="118"/>
        <end position="320"/>
    </location>
</feature>
<keyword evidence="4" id="KW-1185">Reference proteome</keyword>
<sequence>MIKRNNRIKAIRNSALILLLLIGIFTLSYKGYNYFYGSKVQANKAVSANKTPEAKTDKDPSSKKDDKDVSAKDQDKNKSQDNKDDNKHNVSSEGKKYTYDAKKVKDILDGKGENDGKKIAFLTFDDGPSTTVTPRILETLKNYDVRATFCLMGQNVEANERSKELVSQIFKEGHAIGNHTYSHSMKKLYPGNRLDVNHYMDEVEQDNNAIKNILGKDFNTRVIRMPGGYMSRQYYHDPNLDEFNSRLKEKDMYSIDWNAYDFDAEGRRKNAEQLLEHVKESVGTQQKVVILMHDTYGKDQTAKALPQIIEYLKGQGYEFKTIS</sequence>
<dbReference type="GO" id="GO:0005975">
    <property type="term" value="P:carbohydrate metabolic process"/>
    <property type="evidence" value="ECO:0007669"/>
    <property type="project" value="InterPro"/>
</dbReference>
<dbReference type="RefSeq" id="WP_169296920.1">
    <property type="nucleotide sequence ID" value="NZ_JABBNI010000012.1"/>
</dbReference>
<dbReference type="CDD" id="cd10944">
    <property type="entry name" value="CE4_SmPgdA_like"/>
    <property type="match status" value="1"/>
</dbReference>
<dbReference type="PANTHER" id="PTHR10587:SF125">
    <property type="entry name" value="POLYSACCHARIDE DEACETYLASE YHEN-RELATED"/>
    <property type="match status" value="1"/>
</dbReference>
<dbReference type="PROSITE" id="PS51677">
    <property type="entry name" value="NODB"/>
    <property type="match status" value="1"/>
</dbReference>
<dbReference type="PANTHER" id="PTHR10587">
    <property type="entry name" value="GLYCOSYL TRANSFERASE-RELATED"/>
    <property type="match status" value="1"/>
</dbReference>
<dbReference type="EMBL" id="JABBNI010000012">
    <property type="protein sequence ID" value="NMM62315.1"/>
    <property type="molecule type" value="Genomic_DNA"/>
</dbReference>
<dbReference type="InterPro" id="IPR050248">
    <property type="entry name" value="Polysacc_deacetylase_ArnD"/>
</dbReference>
<dbReference type="AlphaFoldDB" id="A0A7Y0EF46"/>
<evidence type="ECO:0000313" key="4">
    <source>
        <dbReference type="Proteomes" id="UP000537131"/>
    </source>
</evidence>
<accession>A0A7Y0EF46</accession>
<dbReference type="Gene3D" id="3.20.20.370">
    <property type="entry name" value="Glycoside hydrolase/deacetylase"/>
    <property type="match status" value="1"/>
</dbReference>
<reference evidence="3 4" key="1">
    <citation type="submission" date="2020-06" db="EMBL/GenBank/DDBJ databases">
        <title>Complete Genome Sequence of Clostridium muelleri sp. nov. P21T, an Acid-Alcohol Producing Acetogen Isolated from Old Hay.</title>
        <authorList>
            <person name="Duncan K.E."/>
            <person name="Tanner R.S."/>
        </authorList>
    </citation>
    <scope>NUCLEOTIDE SEQUENCE [LARGE SCALE GENOMIC DNA]</scope>
    <source>
        <strain evidence="3 4">P21</strain>
    </source>
</reference>
<dbReference type="GO" id="GO:0016810">
    <property type="term" value="F:hydrolase activity, acting on carbon-nitrogen (but not peptide) bonds"/>
    <property type="evidence" value="ECO:0007669"/>
    <property type="project" value="InterPro"/>
</dbReference>
<dbReference type="InterPro" id="IPR002509">
    <property type="entry name" value="NODB_dom"/>
</dbReference>
<evidence type="ECO:0000259" key="2">
    <source>
        <dbReference type="PROSITE" id="PS51677"/>
    </source>
</evidence>
<evidence type="ECO:0000313" key="3">
    <source>
        <dbReference type="EMBL" id="NMM62315.1"/>
    </source>
</evidence>
<dbReference type="Pfam" id="PF01522">
    <property type="entry name" value="Polysacc_deac_1"/>
    <property type="match status" value="1"/>
</dbReference>
<dbReference type="SUPFAM" id="SSF88713">
    <property type="entry name" value="Glycoside hydrolase/deacetylase"/>
    <property type="match status" value="1"/>
</dbReference>
<feature type="region of interest" description="Disordered" evidence="1">
    <location>
        <begin position="46"/>
        <end position="94"/>
    </location>
</feature>
<proteinExistence type="predicted"/>
<organism evidence="3 4">
    <name type="scientific">Clostridium muellerianum</name>
    <dbReference type="NCBI Taxonomy" id="2716538"/>
    <lineage>
        <taxon>Bacteria</taxon>
        <taxon>Bacillati</taxon>
        <taxon>Bacillota</taxon>
        <taxon>Clostridia</taxon>
        <taxon>Eubacteriales</taxon>
        <taxon>Clostridiaceae</taxon>
        <taxon>Clostridium</taxon>
    </lineage>
</organism>
<name>A0A7Y0EF46_9CLOT</name>
<gene>
    <name evidence="3" type="ORF">HBE96_06360</name>
</gene>
<dbReference type="InterPro" id="IPR011330">
    <property type="entry name" value="Glyco_hydro/deAcase_b/a-brl"/>
</dbReference>
<dbReference type="Proteomes" id="UP000537131">
    <property type="component" value="Unassembled WGS sequence"/>
</dbReference>